<gene>
    <name evidence="2" type="ORF">Tdes44962_MAKER02112</name>
</gene>
<organism evidence="2 3">
    <name type="scientific">Teratosphaeria destructans</name>
    <dbReference type="NCBI Taxonomy" id="418781"/>
    <lineage>
        <taxon>Eukaryota</taxon>
        <taxon>Fungi</taxon>
        <taxon>Dikarya</taxon>
        <taxon>Ascomycota</taxon>
        <taxon>Pezizomycotina</taxon>
        <taxon>Dothideomycetes</taxon>
        <taxon>Dothideomycetidae</taxon>
        <taxon>Mycosphaerellales</taxon>
        <taxon>Teratosphaeriaceae</taxon>
        <taxon>Teratosphaeria</taxon>
    </lineage>
</organism>
<sequence>MTSGPNSPADVLKMLYTEVKHQQAPAAPLVQSLKMTSGITQYRIHIIGPDRSNHPDERTPHVSPLQARSTRDRPCTSPRDARHGRIQWCGRQFMPSESHDDTIGPKICREDAAASSRLSDPTGHTDR</sequence>
<evidence type="ECO:0000313" key="3">
    <source>
        <dbReference type="Proteomes" id="UP001138500"/>
    </source>
</evidence>
<evidence type="ECO:0000313" key="2">
    <source>
        <dbReference type="EMBL" id="KAH9832448.1"/>
    </source>
</evidence>
<keyword evidence="3" id="KW-1185">Reference proteome</keyword>
<accession>A0A9W7W494</accession>
<protein>
    <submittedName>
        <fullName evidence="2">Uncharacterized protein</fullName>
    </submittedName>
</protein>
<comment type="caution">
    <text evidence="2">The sequence shown here is derived from an EMBL/GenBank/DDBJ whole genome shotgun (WGS) entry which is preliminary data.</text>
</comment>
<feature type="region of interest" description="Disordered" evidence="1">
    <location>
        <begin position="48"/>
        <end position="127"/>
    </location>
</feature>
<name>A0A9W7W494_9PEZI</name>
<reference evidence="2 3" key="2">
    <citation type="journal article" date="2021" name="Curr. Genet.">
        <title>Genetic response to nitrogen starvation in the aggressive Eucalyptus foliar pathogen Teratosphaeria destructans.</title>
        <authorList>
            <person name="Havenga M."/>
            <person name="Wingfield B.D."/>
            <person name="Wingfield M.J."/>
            <person name="Dreyer L.L."/>
            <person name="Roets F."/>
            <person name="Aylward J."/>
        </authorList>
    </citation>
    <scope>NUCLEOTIDE SEQUENCE [LARGE SCALE GENOMIC DNA]</scope>
    <source>
        <strain evidence="2">CMW44962</strain>
    </source>
</reference>
<feature type="compositionally biased region" description="Basic and acidic residues" evidence="1">
    <location>
        <begin position="97"/>
        <end position="112"/>
    </location>
</feature>
<proteinExistence type="predicted"/>
<evidence type="ECO:0000256" key="1">
    <source>
        <dbReference type="SAM" id="MobiDB-lite"/>
    </source>
</evidence>
<reference evidence="2 3" key="1">
    <citation type="journal article" date="2018" name="IMA Fungus">
        <title>IMA Genome-F 10: Nine draft genome sequences of Claviceps purpurea s.lat., including C. arundinis, C. humidiphila, and C. cf. spartinae, pseudomolecules for the pitch canker pathogen Fusarium circinatum, draft genome of Davidsoniella eucalypti, Grosmannia galeiformis, Quambalaria eucalypti, and Teratosphaeria destructans.</title>
        <authorList>
            <person name="Wingfield B.D."/>
            <person name="Liu M."/>
            <person name="Nguyen H.D."/>
            <person name="Lane F.A."/>
            <person name="Morgan S.W."/>
            <person name="De Vos L."/>
            <person name="Wilken P.M."/>
            <person name="Duong T.A."/>
            <person name="Aylward J."/>
            <person name="Coetzee M.P."/>
            <person name="Dadej K."/>
            <person name="De Beer Z.W."/>
            <person name="Findlay W."/>
            <person name="Havenga M."/>
            <person name="Kolarik M."/>
            <person name="Menzies J.G."/>
            <person name="Naidoo K."/>
            <person name="Pochopski O."/>
            <person name="Shoukouhi P."/>
            <person name="Santana Q.C."/>
            <person name="Seifert K.A."/>
            <person name="Soal N."/>
            <person name="Steenkamp E.T."/>
            <person name="Tatham C.T."/>
            <person name="van der Nest M.A."/>
            <person name="Wingfield M.J."/>
        </authorList>
    </citation>
    <scope>NUCLEOTIDE SEQUENCE [LARGE SCALE GENOMIC DNA]</scope>
    <source>
        <strain evidence="2">CMW44962</strain>
    </source>
</reference>
<feature type="compositionally biased region" description="Basic and acidic residues" evidence="1">
    <location>
        <begin position="51"/>
        <end position="60"/>
    </location>
</feature>
<dbReference type="EMBL" id="RIBY02001113">
    <property type="protein sequence ID" value="KAH9832448.1"/>
    <property type="molecule type" value="Genomic_DNA"/>
</dbReference>
<dbReference type="Proteomes" id="UP001138500">
    <property type="component" value="Unassembled WGS sequence"/>
</dbReference>
<dbReference type="AlphaFoldDB" id="A0A9W7W494"/>
<feature type="compositionally biased region" description="Basic and acidic residues" evidence="1">
    <location>
        <begin position="69"/>
        <end position="83"/>
    </location>
</feature>